<sequence length="122" mass="13971">MNNIINMTTYAASEDQKNFGVIDLTQDENEKLRMLLRVTNTERKDLLNQANSIALFAEFLSVKYKTNKCLIGGKSFLIPFITKSMRDLDIETYMTNVKQVTTFVNGEVLKRQRHCGVINCSI</sequence>
<dbReference type="STRING" id="587.RB151_016900"/>
<gene>
    <name evidence="5" type="ORF">CHI95_19070</name>
    <name evidence="4" type="ORF">CHI95_24995</name>
    <name evidence="2" type="ORF">GHA_04334</name>
    <name evidence="6" type="ORF">KOF27_20795</name>
    <name evidence="1" type="ORF">pC131_00074</name>
    <name evidence="3" type="ORF">QDQ51_18935</name>
</gene>
<dbReference type="EMBL" id="CP123373">
    <property type="protein sequence ID" value="WHT95946.1"/>
    <property type="molecule type" value="Genomic_DNA"/>
</dbReference>
<reference evidence="6" key="4">
    <citation type="submission" date="2023-04" db="EMBL/GenBank/DDBJ databases">
        <title>Co-integrate Col3M blaNDM-1-harbouring plasmids in clinical Providencia rettgeri isolates from Argentina.</title>
        <authorList>
            <person name="de Belder D."/>
            <person name="Martino F."/>
            <person name="Tijet N."/>
            <person name="Melano R.G."/>
            <person name="Faccone D."/>
            <person name="de Mendieta J.M."/>
            <person name="Rapoport M."/>
            <person name="Albornoz E."/>
            <person name="Petroni A."/>
            <person name="Tuduri E."/>
            <person name="Derdoy L."/>
            <person name="Cogut S."/>
            <person name="Errecalde L."/>
            <person name="Pasteran F."/>
            <person name="Corso A."/>
            <person name="Gomez S.A."/>
        </authorList>
    </citation>
    <scope>NUCLEOTIDE SEQUENCE</scope>
    <source>
        <strain evidence="6">PreM15628</strain>
        <plasmid evidence="6">p15628A_320</plasmid>
    </source>
</reference>
<evidence type="ECO:0000313" key="2">
    <source>
        <dbReference type="EMBL" id="CAB5717659.1"/>
    </source>
</evidence>
<dbReference type="EMBL" id="NOWC01000095">
    <property type="protein sequence ID" value="OZS71842.1"/>
    <property type="molecule type" value="Genomic_DNA"/>
</dbReference>
<dbReference type="EMBL" id="CAHPSF010000018">
    <property type="protein sequence ID" value="CAB5717659.1"/>
    <property type="molecule type" value="Genomic_DNA"/>
</dbReference>
<evidence type="ECO:0000313" key="3">
    <source>
        <dbReference type="EMBL" id="MDH2307479.1"/>
    </source>
</evidence>
<reference evidence="4 7" key="2">
    <citation type="submission" date="2017-07" db="EMBL/GenBank/DDBJ databases">
        <title>blaIMP-27 on transferable plasmids in Proteus mirabilis and Providencia rettgeri.</title>
        <authorList>
            <person name="Potter R."/>
        </authorList>
    </citation>
    <scope>NUCLEOTIDE SEQUENCE [LARGE SCALE GENOMIC DNA]</scope>
    <source>
        <strain evidence="4 7">PR1</strain>
        <plasmid evidence="4">pPR1</plasmid>
    </source>
</reference>
<dbReference type="Proteomes" id="UP000682358">
    <property type="component" value="Plasmid p15628A_320"/>
</dbReference>
<organism evidence="1">
    <name type="scientific">Providencia rettgeri</name>
    <dbReference type="NCBI Taxonomy" id="587"/>
    <lineage>
        <taxon>Bacteria</taxon>
        <taxon>Pseudomonadati</taxon>
        <taxon>Pseudomonadota</taxon>
        <taxon>Gammaproteobacteria</taxon>
        <taxon>Enterobacterales</taxon>
        <taxon>Morganellaceae</taxon>
        <taxon>Providencia</taxon>
    </lineage>
</organism>
<dbReference type="EMBL" id="JARVQW010000013">
    <property type="protein sequence ID" value="MDH2307479.1"/>
    <property type="molecule type" value="Genomic_DNA"/>
</dbReference>
<reference evidence="3" key="6">
    <citation type="submission" date="2023-10" db="EMBL/GenBank/DDBJ databases">
        <title>Analysis of Resistance Genes of Carbapenem-resistant Providencia rettgeri.</title>
        <authorList>
            <person name="Liu M."/>
        </authorList>
    </citation>
    <scope>NUCLEOTIDE SEQUENCE</scope>
    <source>
        <strain evidence="3">QITACRE101</strain>
    </source>
</reference>
<name>A0A1V0M7D3_PRORE</name>
<dbReference type="Proteomes" id="UP000834611">
    <property type="component" value="Unassembled WGS sequence"/>
</dbReference>
<protein>
    <submittedName>
        <fullName evidence="1">Uncharacterized protein</fullName>
    </submittedName>
</protein>
<reference evidence="3" key="5">
    <citation type="submission" date="2023-04" db="EMBL/GenBank/DDBJ databases">
        <authorList>
            <person name="Li W."/>
        </authorList>
    </citation>
    <scope>NUCLEOTIDE SEQUENCE</scope>
    <source>
        <strain evidence="3">QITACRE101</strain>
    </source>
</reference>
<dbReference type="RefSeq" id="WP_072070766.1">
    <property type="nucleotide sequence ID" value="NC_022589.1"/>
</dbReference>
<dbReference type="EMBL" id="KX774387">
    <property type="protein sequence ID" value="ARD70804.1"/>
    <property type="molecule type" value="Genomic_DNA"/>
</dbReference>
<keyword evidence="1" id="KW-0614">Plasmid</keyword>
<evidence type="ECO:0000313" key="4">
    <source>
        <dbReference type="EMBL" id="OZS71842.1"/>
    </source>
</evidence>
<evidence type="ECO:0000313" key="1">
    <source>
        <dbReference type="EMBL" id="ARD70804.1"/>
    </source>
</evidence>
<evidence type="ECO:0000313" key="5">
    <source>
        <dbReference type="EMBL" id="OZS72958.1"/>
    </source>
</evidence>
<reference evidence="2" key="3">
    <citation type="submission" date="2020-05" db="EMBL/GenBank/DDBJ databases">
        <authorList>
            <person name="Delgado-Blas J."/>
        </authorList>
    </citation>
    <scope>NUCLEOTIDE SEQUENCE</scope>
    <source>
        <strain evidence="2">BB1453</strain>
    </source>
</reference>
<evidence type="ECO:0000313" key="6">
    <source>
        <dbReference type="EMBL" id="WHT95946.1"/>
    </source>
</evidence>
<geneLocation type="plasmid" evidence="1">
    <name>pC131</name>
</geneLocation>
<geneLocation type="plasmid" evidence="4">
    <name>pPR1</name>
</geneLocation>
<evidence type="ECO:0000313" key="8">
    <source>
        <dbReference type="Proteomes" id="UP000682358"/>
    </source>
</evidence>
<proteinExistence type="predicted"/>
<dbReference type="Proteomes" id="UP001162044">
    <property type="component" value="Unassembled WGS sequence"/>
</dbReference>
<geneLocation type="plasmid" evidence="6 8">
    <name>p15628A_320</name>
</geneLocation>
<dbReference type="EMBL" id="NOWC01000028">
    <property type="protein sequence ID" value="OZS72958.1"/>
    <property type="molecule type" value="Genomic_DNA"/>
</dbReference>
<evidence type="ECO:0000313" key="7">
    <source>
        <dbReference type="Proteomes" id="UP000216001"/>
    </source>
</evidence>
<dbReference type="GeneID" id="93396205"/>
<reference evidence="1" key="1">
    <citation type="submission" date="2016-08" db="EMBL/GenBank/DDBJ databases">
        <title>The complete plasmid sequence pC131 of Providencia rettgeri strain 30905.</title>
        <authorList>
            <person name="Dropa M."/>
            <person name="Ghiglione B."/>
            <person name="Matte M.H."/>
            <person name="Lincopan N."/>
            <person name="Cerdeira L."/>
        </authorList>
    </citation>
    <scope>NUCLEOTIDE SEQUENCE</scope>
    <source>
        <strain evidence="1">30905</strain>
        <plasmid evidence="1">pC131</plasmid>
    </source>
</reference>
<dbReference type="AlphaFoldDB" id="A0A1V0M7D3"/>
<dbReference type="Proteomes" id="UP000216001">
    <property type="component" value="Unassembled WGS sequence"/>
</dbReference>
<accession>A0A1V0M7D3</accession>